<dbReference type="EMBL" id="JXYS01000025">
    <property type="protein sequence ID" value="KJF18125.1"/>
    <property type="molecule type" value="Genomic_DNA"/>
</dbReference>
<dbReference type="GO" id="GO:0003700">
    <property type="term" value="F:DNA-binding transcription factor activity"/>
    <property type="evidence" value="ECO:0007669"/>
    <property type="project" value="InterPro"/>
</dbReference>
<dbReference type="SUPFAM" id="SSF64288">
    <property type="entry name" value="Chorismate lyase-like"/>
    <property type="match status" value="1"/>
</dbReference>
<protein>
    <submittedName>
        <fullName evidence="5">HTH-type transcriptional repressor YvoA</fullName>
    </submittedName>
</protein>
<organism evidence="5 6">
    <name type="scientific">Acidithrix ferrooxidans</name>
    <dbReference type="NCBI Taxonomy" id="1280514"/>
    <lineage>
        <taxon>Bacteria</taxon>
        <taxon>Bacillati</taxon>
        <taxon>Actinomycetota</taxon>
        <taxon>Acidimicrobiia</taxon>
        <taxon>Acidimicrobiales</taxon>
        <taxon>Acidimicrobiaceae</taxon>
        <taxon>Acidithrix</taxon>
    </lineage>
</organism>
<dbReference type="RefSeq" id="WP_052604779.1">
    <property type="nucleotide sequence ID" value="NZ_JXYS01000025.1"/>
</dbReference>
<dbReference type="SMART" id="SM00345">
    <property type="entry name" value="HTH_GNTR"/>
    <property type="match status" value="1"/>
</dbReference>
<dbReference type="AlphaFoldDB" id="A0A0D8HJJ8"/>
<sequence>MNRKSPLPLWSQLLEDLRRRISSGEFTERFPTDKEMIEHYQVSRQTVREAVRHLEQDGLVVRHRGRGTILSHSRFEQRLGSIYSLFRELERCGYQQNSKVLFQGSVIDEALACQFQLTDDNFFYLERLRYAGALEVAHDKVHIPMSYAKPLLNVAFEHTFLYDELELRCHISPTSGEERFSPIVLPPSESELLGCKSPSAALSIRRVTYFGAAQLEVRDTIVRGDRYWFVSSFDSAKTSNSTQLSQTFYS</sequence>
<dbReference type="InterPro" id="IPR000524">
    <property type="entry name" value="Tscrpt_reg_HTH_GntR"/>
</dbReference>
<dbReference type="GO" id="GO:0045892">
    <property type="term" value="P:negative regulation of DNA-templated transcription"/>
    <property type="evidence" value="ECO:0007669"/>
    <property type="project" value="TreeGrafter"/>
</dbReference>
<comment type="caution">
    <text evidence="5">The sequence shown here is derived from an EMBL/GenBank/DDBJ whole genome shotgun (WGS) entry which is preliminary data.</text>
</comment>
<dbReference type="Pfam" id="PF07702">
    <property type="entry name" value="UTRA"/>
    <property type="match status" value="1"/>
</dbReference>
<keyword evidence="3" id="KW-0804">Transcription</keyword>
<reference evidence="5 6" key="1">
    <citation type="submission" date="2015-01" db="EMBL/GenBank/DDBJ databases">
        <title>Draft genome of the acidophilic iron oxidizer Acidithrix ferrooxidans strain Py-F3.</title>
        <authorList>
            <person name="Poehlein A."/>
            <person name="Eisen S."/>
            <person name="Schloemann M."/>
            <person name="Johnson B.D."/>
            <person name="Daniel R."/>
            <person name="Muehling M."/>
        </authorList>
    </citation>
    <scope>NUCLEOTIDE SEQUENCE [LARGE SCALE GENOMIC DNA]</scope>
    <source>
        <strain evidence="5 6">Py-F3</strain>
    </source>
</reference>
<evidence type="ECO:0000256" key="3">
    <source>
        <dbReference type="ARBA" id="ARBA00023163"/>
    </source>
</evidence>
<dbReference type="PRINTS" id="PR00035">
    <property type="entry name" value="HTHGNTR"/>
</dbReference>
<evidence type="ECO:0000313" key="5">
    <source>
        <dbReference type="EMBL" id="KJF18125.1"/>
    </source>
</evidence>
<dbReference type="PANTHER" id="PTHR44846">
    <property type="entry name" value="MANNOSYL-D-GLYCERATE TRANSPORT/METABOLISM SYSTEM REPRESSOR MNGR-RELATED"/>
    <property type="match status" value="1"/>
</dbReference>
<dbReference type="InterPro" id="IPR028978">
    <property type="entry name" value="Chorismate_lyase_/UTRA_dom_sf"/>
</dbReference>
<accession>A0A0D8HJJ8</accession>
<gene>
    <name evidence="5" type="primary">yvoA3</name>
    <name evidence="5" type="ORF">AXFE_10260</name>
</gene>
<keyword evidence="2" id="KW-0238">DNA-binding</keyword>
<dbReference type="SUPFAM" id="SSF46785">
    <property type="entry name" value="Winged helix' DNA-binding domain"/>
    <property type="match status" value="1"/>
</dbReference>
<evidence type="ECO:0000259" key="4">
    <source>
        <dbReference type="PROSITE" id="PS50949"/>
    </source>
</evidence>
<evidence type="ECO:0000256" key="2">
    <source>
        <dbReference type="ARBA" id="ARBA00023125"/>
    </source>
</evidence>
<dbReference type="InterPro" id="IPR050679">
    <property type="entry name" value="Bact_HTH_transcr_reg"/>
</dbReference>
<keyword evidence="6" id="KW-1185">Reference proteome</keyword>
<dbReference type="PROSITE" id="PS50949">
    <property type="entry name" value="HTH_GNTR"/>
    <property type="match status" value="1"/>
</dbReference>
<keyword evidence="1" id="KW-0805">Transcription regulation</keyword>
<feature type="domain" description="HTH gntR-type" evidence="4">
    <location>
        <begin position="7"/>
        <end position="73"/>
    </location>
</feature>
<dbReference type="InterPro" id="IPR011663">
    <property type="entry name" value="UTRA"/>
</dbReference>
<dbReference type="Pfam" id="PF00392">
    <property type="entry name" value="GntR"/>
    <property type="match status" value="1"/>
</dbReference>
<dbReference type="GO" id="GO:0003677">
    <property type="term" value="F:DNA binding"/>
    <property type="evidence" value="ECO:0007669"/>
    <property type="project" value="UniProtKB-KW"/>
</dbReference>
<evidence type="ECO:0000313" key="6">
    <source>
        <dbReference type="Proteomes" id="UP000032360"/>
    </source>
</evidence>
<dbReference type="PANTHER" id="PTHR44846:SF1">
    <property type="entry name" value="MANNOSYL-D-GLYCERATE TRANSPORT_METABOLISM SYSTEM REPRESSOR MNGR-RELATED"/>
    <property type="match status" value="1"/>
</dbReference>
<evidence type="ECO:0000256" key="1">
    <source>
        <dbReference type="ARBA" id="ARBA00023015"/>
    </source>
</evidence>
<name>A0A0D8HJJ8_9ACTN</name>
<dbReference type="STRING" id="1280514.AXFE_10260"/>
<dbReference type="Proteomes" id="UP000032360">
    <property type="component" value="Unassembled WGS sequence"/>
</dbReference>
<dbReference type="Gene3D" id="3.40.1410.10">
    <property type="entry name" value="Chorismate lyase-like"/>
    <property type="match status" value="1"/>
</dbReference>
<dbReference type="InterPro" id="IPR036390">
    <property type="entry name" value="WH_DNA-bd_sf"/>
</dbReference>
<proteinExistence type="predicted"/>
<dbReference type="Gene3D" id="1.10.10.10">
    <property type="entry name" value="Winged helix-like DNA-binding domain superfamily/Winged helix DNA-binding domain"/>
    <property type="match status" value="1"/>
</dbReference>
<dbReference type="CDD" id="cd07377">
    <property type="entry name" value="WHTH_GntR"/>
    <property type="match status" value="1"/>
</dbReference>
<dbReference type="OrthoDB" id="8584262at2"/>
<dbReference type="SMART" id="SM00866">
    <property type="entry name" value="UTRA"/>
    <property type="match status" value="1"/>
</dbReference>
<dbReference type="InterPro" id="IPR036388">
    <property type="entry name" value="WH-like_DNA-bd_sf"/>
</dbReference>